<keyword evidence="5 9" id="KW-0297">G-protein coupled receptor</keyword>
<evidence type="ECO:0000259" key="12">
    <source>
        <dbReference type="PROSITE" id="PS50262"/>
    </source>
</evidence>
<feature type="transmembrane region" description="Helical" evidence="11">
    <location>
        <begin position="282"/>
        <end position="301"/>
    </location>
</feature>
<evidence type="ECO:0000256" key="8">
    <source>
        <dbReference type="ARBA" id="ARBA00023224"/>
    </source>
</evidence>
<evidence type="ECO:0000256" key="2">
    <source>
        <dbReference type="ARBA" id="ARBA00010663"/>
    </source>
</evidence>
<keyword evidence="3 9" id="KW-0812">Transmembrane</keyword>
<evidence type="ECO:0000256" key="9">
    <source>
        <dbReference type="RuleBase" id="RU000688"/>
    </source>
</evidence>
<evidence type="ECO:0000256" key="7">
    <source>
        <dbReference type="ARBA" id="ARBA00023170"/>
    </source>
</evidence>
<protein>
    <recommendedName>
        <fullName evidence="12">G-protein coupled receptors family 1 profile domain-containing protein</fullName>
    </recommendedName>
</protein>
<feature type="region of interest" description="Disordered" evidence="10">
    <location>
        <begin position="231"/>
        <end position="278"/>
    </location>
</feature>
<dbReference type="RefSeq" id="XP_022654819.1">
    <property type="nucleotide sequence ID" value="XM_022799084.1"/>
</dbReference>
<keyword evidence="7 9" id="KW-0675">Receptor</keyword>
<feature type="transmembrane region" description="Helical" evidence="11">
    <location>
        <begin position="111"/>
        <end position="128"/>
    </location>
</feature>
<evidence type="ECO:0000256" key="6">
    <source>
        <dbReference type="ARBA" id="ARBA00023136"/>
    </source>
</evidence>
<evidence type="ECO:0000313" key="14">
    <source>
        <dbReference type="Proteomes" id="UP000594260"/>
    </source>
</evidence>
<dbReference type="GeneID" id="111247765"/>
<dbReference type="PROSITE" id="PS50262">
    <property type="entry name" value="G_PROTEIN_RECEP_F1_2"/>
    <property type="match status" value="1"/>
</dbReference>
<dbReference type="PANTHER" id="PTHR24243">
    <property type="entry name" value="G-PROTEIN COUPLED RECEPTOR"/>
    <property type="match status" value="1"/>
</dbReference>
<keyword evidence="14" id="KW-1185">Reference proteome</keyword>
<dbReference type="SUPFAM" id="SSF81321">
    <property type="entry name" value="Family A G protein-coupled receptor-like"/>
    <property type="match status" value="1"/>
</dbReference>
<dbReference type="Proteomes" id="UP000594260">
    <property type="component" value="Unplaced"/>
</dbReference>
<dbReference type="EnsemblMetazoa" id="XM_022799084">
    <property type="protein sequence ID" value="XP_022654819"/>
    <property type="gene ID" value="LOC111247765"/>
</dbReference>
<comment type="subcellular location">
    <subcellularLocation>
        <location evidence="1">Membrane</location>
        <topology evidence="1">Multi-pass membrane protein</topology>
    </subcellularLocation>
</comment>
<reference evidence="13" key="1">
    <citation type="submission" date="2021-01" db="UniProtKB">
        <authorList>
            <consortium name="EnsemblMetazoa"/>
        </authorList>
    </citation>
    <scope>IDENTIFICATION</scope>
</reference>
<dbReference type="PRINTS" id="PR00237">
    <property type="entry name" value="GPCRRHODOPSN"/>
</dbReference>
<dbReference type="GO" id="GO:0005886">
    <property type="term" value="C:plasma membrane"/>
    <property type="evidence" value="ECO:0007669"/>
    <property type="project" value="TreeGrafter"/>
</dbReference>
<dbReference type="InterPro" id="IPR017452">
    <property type="entry name" value="GPCR_Rhodpsn_7TM"/>
</dbReference>
<dbReference type="GO" id="GO:0008188">
    <property type="term" value="F:neuropeptide receptor activity"/>
    <property type="evidence" value="ECO:0007669"/>
    <property type="project" value="TreeGrafter"/>
</dbReference>
<evidence type="ECO:0000256" key="11">
    <source>
        <dbReference type="SAM" id="Phobius"/>
    </source>
</evidence>
<evidence type="ECO:0000256" key="10">
    <source>
        <dbReference type="SAM" id="MobiDB-lite"/>
    </source>
</evidence>
<name>A0A7M7JS29_VARDE</name>
<dbReference type="PROSITE" id="PS00237">
    <property type="entry name" value="G_PROTEIN_RECEP_F1_1"/>
    <property type="match status" value="1"/>
</dbReference>
<evidence type="ECO:0000256" key="4">
    <source>
        <dbReference type="ARBA" id="ARBA00022989"/>
    </source>
</evidence>
<evidence type="ECO:0000313" key="13">
    <source>
        <dbReference type="EnsemblMetazoa" id="XP_022654819"/>
    </source>
</evidence>
<dbReference type="Pfam" id="PF00001">
    <property type="entry name" value="7tm_1"/>
    <property type="match status" value="2"/>
</dbReference>
<sequence>MEPAQEHSHYLRPASNNITMALFAMMAGGNLSTIAQRNLSEELLAMAVSVLNSSNHFVTTAEAEMQDERVISEKITMTIFYSVIFITGVFGNICTCLVIALNRYMHTATNYYLFSLSISDLLLLLLGLPNDTIQLWASEQKVSYTFCIARGFLSETATDASILTITAFTMERYVAICHPLRAHRVSTLERAVKTILIVWIAAATSAYPIVAQYGLNEDGICTVLRRSASAGTRGDVSPDTRQHHQHNRQQLQQQQQSCRDENGSIRTSCKTPRHTGGGSKRAVVKMLVAVVISFFVCWTPFHIQRVLAQSLSDISADDGAQEPNRQLLTVYVIIHHVSGISYYLSATVNPILYQVLSLKFRQAMRDTFLRCCTHCCCGLFACHGEEQTFTTNFYNSSHQASGLTRNASTRCSTMGRNNFTGSCRSYSPTNSTILDRSGSNKLNNRGTPVTVANSDLLPEKSDSVVRRPLTDANGLLTVDVAPTIIQIPETKDTTKNKESKTKMKDATNRERLIALANNKTNGNPQVIVTTET</sequence>
<keyword evidence="8 9" id="KW-0807">Transducer</keyword>
<accession>A0A7M7JS29</accession>
<dbReference type="AlphaFoldDB" id="A0A7M7JS29"/>
<dbReference type="Gene3D" id="1.20.1070.10">
    <property type="entry name" value="Rhodopsin 7-helix transmembrane proteins"/>
    <property type="match status" value="2"/>
</dbReference>
<keyword evidence="4 11" id="KW-1133">Transmembrane helix</keyword>
<dbReference type="InterPro" id="IPR000276">
    <property type="entry name" value="GPCR_Rhodpsn"/>
</dbReference>
<proteinExistence type="inferred from homology"/>
<keyword evidence="6 11" id="KW-0472">Membrane</keyword>
<evidence type="ECO:0000256" key="3">
    <source>
        <dbReference type="ARBA" id="ARBA00022692"/>
    </source>
</evidence>
<organism evidence="13 14">
    <name type="scientific">Varroa destructor</name>
    <name type="common">Honeybee mite</name>
    <dbReference type="NCBI Taxonomy" id="109461"/>
    <lineage>
        <taxon>Eukaryota</taxon>
        <taxon>Metazoa</taxon>
        <taxon>Ecdysozoa</taxon>
        <taxon>Arthropoda</taxon>
        <taxon>Chelicerata</taxon>
        <taxon>Arachnida</taxon>
        <taxon>Acari</taxon>
        <taxon>Parasitiformes</taxon>
        <taxon>Mesostigmata</taxon>
        <taxon>Gamasina</taxon>
        <taxon>Dermanyssoidea</taxon>
        <taxon>Varroidae</taxon>
        <taxon>Varroa</taxon>
    </lineage>
</organism>
<feature type="domain" description="G-protein coupled receptors family 1 profile" evidence="12">
    <location>
        <begin position="91"/>
        <end position="353"/>
    </location>
</feature>
<evidence type="ECO:0000256" key="1">
    <source>
        <dbReference type="ARBA" id="ARBA00004141"/>
    </source>
</evidence>
<dbReference type="PANTHER" id="PTHR24243:SF208">
    <property type="entry name" value="PYROKININ-1 RECEPTOR"/>
    <property type="match status" value="1"/>
</dbReference>
<feature type="transmembrane region" description="Helical" evidence="11">
    <location>
        <begin position="79"/>
        <end position="105"/>
    </location>
</feature>
<evidence type="ECO:0000256" key="5">
    <source>
        <dbReference type="ARBA" id="ARBA00023040"/>
    </source>
</evidence>
<comment type="similarity">
    <text evidence="2 9">Belongs to the G-protein coupled receptor 1 family.</text>
</comment>